<evidence type="ECO:0000256" key="1">
    <source>
        <dbReference type="SAM" id="Phobius"/>
    </source>
</evidence>
<feature type="non-terminal residue" evidence="3">
    <location>
        <position position="391"/>
    </location>
</feature>
<dbReference type="OrthoDB" id="73653at2759"/>
<organism evidence="3 4">
    <name type="scientific">Thraustotheca clavata</name>
    <dbReference type="NCBI Taxonomy" id="74557"/>
    <lineage>
        <taxon>Eukaryota</taxon>
        <taxon>Sar</taxon>
        <taxon>Stramenopiles</taxon>
        <taxon>Oomycota</taxon>
        <taxon>Saprolegniomycetes</taxon>
        <taxon>Saprolegniales</taxon>
        <taxon>Achlyaceae</taxon>
        <taxon>Thraustotheca</taxon>
    </lineage>
</organism>
<feature type="transmembrane region" description="Helical" evidence="1">
    <location>
        <begin position="51"/>
        <end position="70"/>
    </location>
</feature>
<feature type="transmembrane region" description="Helical" evidence="1">
    <location>
        <begin position="280"/>
        <end position="300"/>
    </location>
</feature>
<protein>
    <recommendedName>
        <fullName evidence="2">Potassium channel domain-containing protein</fullName>
    </recommendedName>
</protein>
<dbReference type="InterPro" id="IPR013099">
    <property type="entry name" value="K_chnl_dom"/>
</dbReference>
<keyword evidence="1" id="KW-1133">Transmembrane helix</keyword>
<keyword evidence="4" id="KW-1185">Reference proteome</keyword>
<name>A0A1V9YPR8_9STRA</name>
<feature type="transmembrane region" description="Helical" evidence="1">
    <location>
        <begin position="254"/>
        <end position="273"/>
    </location>
</feature>
<dbReference type="GO" id="GO:0016020">
    <property type="term" value="C:membrane"/>
    <property type="evidence" value="ECO:0007669"/>
    <property type="project" value="InterPro"/>
</dbReference>
<feature type="transmembrane region" description="Helical" evidence="1">
    <location>
        <begin position="312"/>
        <end position="337"/>
    </location>
</feature>
<dbReference type="AlphaFoldDB" id="A0A1V9YPR8"/>
<gene>
    <name evidence="3" type="ORF">THRCLA_10435</name>
</gene>
<reference evidence="3 4" key="1">
    <citation type="journal article" date="2014" name="Genome Biol. Evol.">
        <title>The secreted proteins of Achlya hypogyna and Thraustotheca clavata identify the ancestral oomycete secretome and reveal gene acquisitions by horizontal gene transfer.</title>
        <authorList>
            <person name="Misner I."/>
            <person name="Blouin N."/>
            <person name="Leonard G."/>
            <person name="Richards T.A."/>
            <person name="Lane C.E."/>
        </authorList>
    </citation>
    <scope>NUCLEOTIDE SEQUENCE [LARGE SCALE GENOMIC DNA]</scope>
    <source>
        <strain evidence="3 4">ATCC 34112</strain>
    </source>
</reference>
<dbReference type="InterPro" id="IPR015449">
    <property type="entry name" value="K_chnl_Ca-activ_SK"/>
</dbReference>
<dbReference type="Gene3D" id="1.10.287.70">
    <property type="match status" value="1"/>
</dbReference>
<keyword evidence="1" id="KW-0812">Transmembrane</keyword>
<sequence>MLQAPEQQDGKPTYMDQLKAPGVSELFNQNRTVEHLNTIHRLKREYRSRQVYEISSFVVAMLGIVLMLATNEVLMVQQVDSAPAADILKIGTSISTFVLLVLLVLRYLAHTNIYKMQNIFPPGTSMLREFWPALLIELIICGFHVPMGVSGTFEILQYRYTLNRNSTTGMAVCSHPKNLPVQVIDSNCYLDYRYTYDTLGVLMVARLYLFGRYMRSSSPLYSQWASFIGTLKNVNTMNPFFHFKAIFNTKPLRLVLPLLFFVTFLTAAILRILEEPVQPYFMNYWTSVWLTIVTITSVGYGDYVPVTHCGRIFMAFSGILGGLLILSLVQSIFFAALELTENETRVKYIIDRTRWEKQRKNAAASLIQTQFRIKQRKQKNQDVTMLSFKLY</sequence>
<keyword evidence="1" id="KW-0472">Membrane</keyword>
<dbReference type="EMBL" id="JNBS01003379">
    <property type="protein sequence ID" value="OQR87699.1"/>
    <property type="molecule type" value="Genomic_DNA"/>
</dbReference>
<feature type="domain" description="Potassium channel" evidence="2">
    <location>
        <begin position="260"/>
        <end position="332"/>
    </location>
</feature>
<dbReference type="PANTHER" id="PTHR10153">
    <property type="entry name" value="SMALL CONDUCTANCE CALCIUM-ACTIVATED POTASSIUM CHANNEL"/>
    <property type="match status" value="1"/>
</dbReference>
<dbReference type="Proteomes" id="UP000243217">
    <property type="component" value="Unassembled WGS sequence"/>
</dbReference>
<dbReference type="STRING" id="74557.A0A1V9YPR8"/>
<evidence type="ECO:0000313" key="4">
    <source>
        <dbReference type="Proteomes" id="UP000243217"/>
    </source>
</evidence>
<feature type="transmembrane region" description="Helical" evidence="1">
    <location>
        <begin position="90"/>
        <end position="109"/>
    </location>
</feature>
<proteinExistence type="predicted"/>
<feature type="transmembrane region" description="Helical" evidence="1">
    <location>
        <begin position="130"/>
        <end position="149"/>
    </location>
</feature>
<evidence type="ECO:0000313" key="3">
    <source>
        <dbReference type="EMBL" id="OQR87699.1"/>
    </source>
</evidence>
<dbReference type="Pfam" id="PF03530">
    <property type="entry name" value="SK_channel"/>
    <property type="match status" value="1"/>
</dbReference>
<accession>A0A1V9YPR8</accession>
<dbReference type="Pfam" id="PF07885">
    <property type="entry name" value="Ion_trans_2"/>
    <property type="match status" value="1"/>
</dbReference>
<dbReference type="SUPFAM" id="SSF81324">
    <property type="entry name" value="Voltage-gated potassium channels"/>
    <property type="match status" value="1"/>
</dbReference>
<comment type="caution">
    <text evidence="3">The sequence shown here is derived from an EMBL/GenBank/DDBJ whole genome shotgun (WGS) entry which is preliminary data.</text>
</comment>
<dbReference type="GO" id="GO:0016286">
    <property type="term" value="F:small conductance calcium-activated potassium channel activity"/>
    <property type="evidence" value="ECO:0007669"/>
    <property type="project" value="InterPro"/>
</dbReference>
<evidence type="ECO:0000259" key="2">
    <source>
        <dbReference type="Pfam" id="PF07885"/>
    </source>
</evidence>